<gene>
    <name evidence="1" type="ORF">FocTR4_00015774</name>
</gene>
<dbReference type="AlphaFoldDB" id="A0A5C6SW37"/>
<evidence type="ECO:0000313" key="2">
    <source>
        <dbReference type="Proteomes" id="UP000321331"/>
    </source>
</evidence>
<protein>
    <submittedName>
        <fullName evidence="1">Uncharacterized protein</fullName>
    </submittedName>
</protein>
<proteinExistence type="predicted"/>
<comment type="caution">
    <text evidence="1">The sequence shown here is derived from an EMBL/GenBank/DDBJ whole genome shotgun (WGS) entry which is preliminary data.</text>
</comment>
<evidence type="ECO:0000313" key="1">
    <source>
        <dbReference type="EMBL" id="TXC02198.1"/>
    </source>
</evidence>
<organism evidence="1 2">
    <name type="scientific">Fusarium oxysporum f. sp. cubense</name>
    <dbReference type="NCBI Taxonomy" id="61366"/>
    <lineage>
        <taxon>Eukaryota</taxon>
        <taxon>Fungi</taxon>
        <taxon>Dikarya</taxon>
        <taxon>Ascomycota</taxon>
        <taxon>Pezizomycotina</taxon>
        <taxon>Sordariomycetes</taxon>
        <taxon>Hypocreomycetidae</taxon>
        <taxon>Hypocreales</taxon>
        <taxon>Nectriaceae</taxon>
        <taxon>Fusarium</taxon>
        <taxon>Fusarium oxysporum species complex</taxon>
    </lineage>
</organism>
<reference evidence="1 2" key="1">
    <citation type="submission" date="2019-07" db="EMBL/GenBank/DDBJ databases">
        <title>The First High-Quality Draft Genome Sequence of the Causal Agent of the Current Panama Disease Epidemic.</title>
        <authorList>
            <person name="Warmington R.J."/>
            <person name="Kay W."/>
            <person name="Jeffries A."/>
            <person name="Bebber D."/>
            <person name="Moore K."/>
            <person name="Studholme D.J."/>
        </authorList>
    </citation>
    <scope>NUCLEOTIDE SEQUENCE [LARGE SCALE GENOMIC DNA]</scope>
    <source>
        <strain evidence="1 2">TR4</strain>
    </source>
</reference>
<dbReference type="Proteomes" id="UP000321331">
    <property type="component" value="Unassembled WGS sequence"/>
</dbReference>
<dbReference type="EMBL" id="VMNF01000008">
    <property type="protein sequence ID" value="TXC02198.1"/>
    <property type="molecule type" value="Genomic_DNA"/>
</dbReference>
<accession>A0A5C6SW37</accession>
<sequence>MRYQREEAAPKVELVAVAGPVINDDSSPTMQKLLEQNPALQKFLEPNPVLQKFLERIYNS</sequence>
<name>A0A5C6SW37_FUSOC</name>